<evidence type="ECO:0000313" key="3">
    <source>
        <dbReference type="Proteomes" id="UP000025238"/>
    </source>
</evidence>
<evidence type="ECO:0000313" key="2">
    <source>
        <dbReference type="EMBL" id="AHY44034.1"/>
    </source>
</evidence>
<organism evidence="2 3">
    <name type="scientific">Stutzerimonas stutzeri</name>
    <name type="common">Pseudomonas stutzeri</name>
    <dbReference type="NCBI Taxonomy" id="316"/>
    <lineage>
        <taxon>Bacteria</taxon>
        <taxon>Pseudomonadati</taxon>
        <taxon>Pseudomonadota</taxon>
        <taxon>Gammaproteobacteria</taxon>
        <taxon>Pseudomonadales</taxon>
        <taxon>Pseudomonadaceae</taxon>
        <taxon>Stutzerimonas</taxon>
    </lineage>
</organism>
<gene>
    <name evidence="2" type="ORF">UIB01_16735</name>
</gene>
<reference evidence="2 3" key="1">
    <citation type="submission" date="2014-03" db="EMBL/GenBank/DDBJ databases">
        <title>Complete genome sequence of Pseudomonas stutzeri 19SMN4.</title>
        <authorList>
            <person name="Brunet-Galmes I."/>
            <person name="Nogales B."/>
            <person name="Busquets A."/>
            <person name="Pena A."/>
            <person name="Gomila M."/>
            <person name="Garcia-Valdes E."/>
            <person name="Lalucat J."/>
            <person name="Bennasar A."/>
            <person name="Bosch R."/>
        </authorList>
    </citation>
    <scope>NUCLEOTIDE SEQUENCE [LARGE SCALE GENOMIC DNA]</scope>
    <source>
        <strain evidence="2 3">19SMN4</strain>
    </source>
</reference>
<feature type="transmembrane region" description="Helical" evidence="1">
    <location>
        <begin position="155"/>
        <end position="172"/>
    </location>
</feature>
<proteinExistence type="predicted"/>
<feature type="transmembrane region" description="Helical" evidence="1">
    <location>
        <begin position="178"/>
        <end position="197"/>
    </location>
</feature>
<dbReference type="InterPro" id="IPR007498">
    <property type="entry name" value="PqiA-like"/>
</dbReference>
<dbReference type="KEGG" id="pstu:UIB01_16735"/>
<keyword evidence="1" id="KW-0472">Membrane</keyword>
<dbReference type="OrthoDB" id="5291921at2"/>
<keyword evidence="1" id="KW-0812">Transmembrane</keyword>
<protein>
    <submittedName>
        <fullName evidence="2">Paraquat-inducible protein A</fullName>
    </submittedName>
</protein>
<sequence>MPESAATPGLEEVPLEQLAACPECDLLMLKPALNLGEVAECPRCGCELFRLRHRIVGPGMALVLAALLLYFPANFLPIMQLNLLGRVTQDTVWSGVLSLYNSGMQGIAVVVFLCSMAVPLLKLLCQLAVLSCIAFDRAKPLGVALYRTYHHLREWGMLEVYLLGILVSIIKLRDMAELSLGIGLACFAGLLVVQVWLELVMSPHQVWEALSERRDARR</sequence>
<dbReference type="AlphaFoldDB" id="A0A023WW63"/>
<keyword evidence="1" id="KW-1133">Transmembrane helix</keyword>
<feature type="transmembrane region" description="Helical" evidence="1">
    <location>
        <begin position="107"/>
        <end position="135"/>
    </location>
</feature>
<dbReference type="PATRIC" id="fig|316.97.peg.3350"/>
<feature type="transmembrane region" description="Helical" evidence="1">
    <location>
        <begin position="55"/>
        <end position="73"/>
    </location>
</feature>
<evidence type="ECO:0000256" key="1">
    <source>
        <dbReference type="SAM" id="Phobius"/>
    </source>
</evidence>
<accession>A0A023WW63</accession>
<dbReference type="Proteomes" id="UP000025238">
    <property type="component" value="Chromosome"/>
</dbReference>
<dbReference type="EMBL" id="CP007509">
    <property type="protein sequence ID" value="AHY44034.1"/>
    <property type="molecule type" value="Genomic_DNA"/>
</dbReference>
<dbReference type="Pfam" id="PF04403">
    <property type="entry name" value="PqiA"/>
    <property type="match status" value="1"/>
</dbReference>
<name>A0A023WW63_STUST</name>